<sequence>MLGTIAETIPKRVNHSRTLLMDLVYTDPKPDYPLVLQFRRCSRSPRKAKDHFNPFKPPDHPVLGSVSDESIFSLGTHTSANSFLVPREKNSNLPFFTSSRIRALLSLLYLSRETNSLLPPSAMIG</sequence>
<evidence type="ECO:0000313" key="2">
    <source>
        <dbReference type="Proteomes" id="UP001054837"/>
    </source>
</evidence>
<proteinExistence type="predicted"/>
<gene>
    <name evidence="1" type="ORF">CDAR_557861</name>
</gene>
<name>A0AAV4RAB0_9ARAC</name>
<organism evidence="1 2">
    <name type="scientific">Caerostris darwini</name>
    <dbReference type="NCBI Taxonomy" id="1538125"/>
    <lineage>
        <taxon>Eukaryota</taxon>
        <taxon>Metazoa</taxon>
        <taxon>Ecdysozoa</taxon>
        <taxon>Arthropoda</taxon>
        <taxon>Chelicerata</taxon>
        <taxon>Arachnida</taxon>
        <taxon>Araneae</taxon>
        <taxon>Araneomorphae</taxon>
        <taxon>Entelegynae</taxon>
        <taxon>Araneoidea</taxon>
        <taxon>Araneidae</taxon>
        <taxon>Caerostris</taxon>
    </lineage>
</organism>
<keyword evidence="2" id="KW-1185">Reference proteome</keyword>
<dbReference type="AlphaFoldDB" id="A0AAV4RAB0"/>
<dbReference type="EMBL" id="BPLQ01005964">
    <property type="protein sequence ID" value="GIY18898.1"/>
    <property type="molecule type" value="Genomic_DNA"/>
</dbReference>
<comment type="caution">
    <text evidence="1">The sequence shown here is derived from an EMBL/GenBank/DDBJ whole genome shotgun (WGS) entry which is preliminary data.</text>
</comment>
<evidence type="ECO:0000313" key="1">
    <source>
        <dbReference type="EMBL" id="GIY18898.1"/>
    </source>
</evidence>
<dbReference type="Proteomes" id="UP001054837">
    <property type="component" value="Unassembled WGS sequence"/>
</dbReference>
<protein>
    <submittedName>
        <fullName evidence="1">Uncharacterized protein</fullName>
    </submittedName>
</protein>
<accession>A0AAV4RAB0</accession>
<reference evidence="1 2" key="1">
    <citation type="submission" date="2021-06" db="EMBL/GenBank/DDBJ databases">
        <title>Caerostris darwini draft genome.</title>
        <authorList>
            <person name="Kono N."/>
            <person name="Arakawa K."/>
        </authorList>
    </citation>
    <scope>NUCLEOTIDE SEQUENCE [LARGE SCALE GENOMIC DNA]</scope>
</reference>